<keyword evidence="6 9" id="KW-0663">Pyridoxal phosphate</keyword>
<dbReference type="FunFam" id="3.40.50.1100:FF:000006">
    <property type="entry name" value="Cysteine synthase"/>
    <property type="match status" value="1"/>
</dbReference>
<gene>
    <name evidence="12" type="ORF">SAMN02746019_00026360</name>
</gene>
<sequence>MVPTIARARVVEAKDLFELIGHTPLIRFRRITAPFAPVEIYAKAEWYNPGGSVKDRPAREIILTAEREGRLRPGKVILDATSGNMGIAYAMLGAARGYPVTLCIPANASPERLRILRAYGAELILTDPLEGTDGAILEARRRYEADPERYFYADQYNNPANWKAHYRTTGPEIWAQTEGRITHFVAGLGTSGTMMGVGRYLKEQNPEIRLIGVQPDGPFHGLEGLKHMETAIRPGIYEPELLDEILTVSTEEAYAMARRLAREEGLFVGISAGAAMAAALQVAARLREGVVVTLFPDAGYKYLSESFWFEADPPGGNR</sequence>
<comment type="cofactor">
    <cofactor evidence="1 9">
        <name>pyridoxal 5'-phosphate</name>
        <dbReference type="ChEBI" id="CHEBI:597326"/>
    </cofactor>
</comment>
<dbReference type="InParanoid" id="A0A212QNH0"/>
<evidence type="ECO:0000256" key="2">
    <source>
        <dbReference type="ARBA" id="ARBA00007103"/>
    </source>
</evidence>
<dbReference type="PROSITE" id="PS00901">
    <property type="entry name" value="CYS_SYNTHASE"/>
    <property type="match status" value="1"/>
</dbReference>
<keyword evidence="13" id="KW-1185">Reference proteome</keyword>
<dbReference type="InterPro" id="IPR001926">
    <property type="entry name" value="TrpB-like_PALP"/>
</dbReference>
<evidence type="ECO:0000256" key="4">
    <source>
        <dbReference type="ARBA" id="ARBA00022605"/>
    </source>
</evidence>
<evidence type="ECO:0000256" key="8">
    <source>
        <dbReference type="ARBA" id="ARBA00047931"/>
    </source>
</evidence>
<feature type="binding site" evidence="9">
    <location>
        <position position="84"/>
    </location>
    <ligand>
        <name>pyridoxal 5'-phosphate</name>
        <dbReference type="ChEBI" id="CHEBI:597326"/>
    </ligand>
</feature>
<dbReference type="InterPro" id="IPR005856">
    <property type="entry name" value="Cys_synth"/>
</dbReference>
<protein>
    <recommendedName>
        <fullName evidence="3">cysteine synthase</fullName>
        <ecNumber evidence="3">2.5.1.47</ecNumber>
    </recommendedName>
</protein>
<dbReference type="InterPro" id="IPR036052">
    <property type="entry name" value="TrpB-like_PALP_sf"/>
</dbReference>
<dbReference type="Pfam" id="PF00291">
    <property type="entry name" value="PALP"/>
    <property type="match status" value="1"/>
</dbReference>
<evidence type="ECO:0000313" key="12">
    <source>
        <dbReference type="EMBL" id="SNB60907.1"/>
    </source>
</evidence>
<dbReference type="RefSeq" id="WP_088570443.1">
    <property type="nucleotide sequence ID" value="NZ_FYEK01000012.1"/>
</dbReference>
<dbReference type="CDD" id="cd01561">
    <property type="entry name" value="CBS_like"/>
    <property type="match status" value="1"/>
</dbReference>
<keyword evidence="4" id="KW-0028">Amino-acid biosynthesis</keyword>
<dbReference type="InterPro" id="IPR050214">
    <property type="entry name" value="Cys_Synth/Cystath_Beta-Synth"/>
</dbReference>
<dbReference type="AlphaFoldDB" id="A0A212QNH0"/>
<dbReference type="NCBIfam" id="TIGR01136">
    <property type="entry name" value="cysKM"/>
    <property type="match status" value="1"/>
</dbReference>
<name>A0A212QNH0_9CHLR</name>
<reference evidence="13" key="1">
    <citation type="submission" date="2017-06" db="EMBL/GenBank/DDBJ databases">
        <authorList>
            <person name="Varghese N."/>
            <person name="Submissions S."/>
        </authorList>
    </citation>
    <scope>NUCLEOTIDE SEQUENCE [LARGE SCALE GENOMIC DNA]</scope>
    <source>
        <strain evidence="13">JAD2</strain>
    </source>
</reference>
<dbReference type="OrthoDB" id="9808024at2"/>
<keyword evidence="5" id="KW-0808">Transferase</keyword>
<feature type="binding site" evidence="9">
    <location>
        <position position="271"/>
    </location>
    <ligand>
        <name>pyridoxal 5'-phosphate</name>
        <dbReference type="ChEBI" id="CHEBI:597326"/>
    </ligand>
</feature>
<evidence type="ECO:0000256" key="10">
    <source>
        <dbReference type="PIRSR" id="PIRSR605856-51"/>
    </source>
</evidence>
<organism evidence="12 13">
    <name type="scientific">Thermoflexus hugenholtzii JAD2</name>
    <dbReference type="NCBI Taxonomy" id="877466"/>
    <lineage>
        <taxon>Bacteria</taxon>
        <taxon>Bacillati</taxon>
        <taxon>Chloroflexota</taxon>
        <taxon>Thermoflexia</taxon>
        <taxon>Thermoflexales</taxon>
        <taxon>Thermoflexaceae</taxon>
        <taxon>Thermoflexus</taxon>
    </lineage>
</organism>
<feature type="modified residue" description="N6-(pyridoxal phosphate)lysine" evidence="10">
    <location>
        <position position="54"/>
    </location>
</feature>
<evidence type="ECO:0000256" key="9">
    <source>
        <dbReference type="PIRSR" id="PIRSR605856-50"/>
    </source>
</evidence>
<dbReference type="FunCoup" id="A0A212QNH0">
    <property type="interactions" value="380"/>
</dbReference>
<evidence type="ECO:0000256" key="3">
    <source>
        <dbReference type="ARBA" id="ARBA00012681"/>
    </source>
</evidence>
<evidence type="ECO:0000256" key="5">
    <source>
        <dbReference type="ARBA" id="ARBA00022679"/>
    </source>
</evidence>
<dbReference type="Proteomes" id="UP000197025">
    <property type="component" value="Unassembled WGS sequence"/>
</dbReference>
<evidence type="ECO:0000256" key="7">
    <source>
        <dbReference type="ARBA" id="ARBA00023192"/>
    </source>
</evidence>
<proteinExistence type="inferred from homology"/>
<dbReference type="SUPFAM" id="SSF53686">
    <property type="entry name" value="Tryptophan synthase beta subunit-like PLP-dependent enzymes"/>
    <property type="match status" value="1"/>
</dbReference>
<feature type="domain" description="Tryptophan synthase beta chain-like PALP" evidence="11">
    <location>
        <begin position="18"/>
        <end position="297"/>
    </location>
</feature>
<keyword evidence="7" id="KW-0198">Cysteine biosynthesis</keyword>
<dbReference type="Gene3D" id="3.40.50.1100">
    <property type="match status" value="2"/>
</dbReference>
<dbReference type="PANTHER" id="PTHR10314">
    <property type="entry name" value="CYSTATHIONINE BETA-SYNTHASE"/>
    <property type="match status" value="1"/>
</dbReference>
<dbReference type="GO" id="GO:0006535">
    <property type="term" value="P:cysteine biosynthetic process from serine"/>
    <property type="evidence" value="ECO:0007669"/>
    <property type="project" value="InterPro"/>
</dbReference>
<comment type="catalytic activity">
    <reaction evidence="8">
        <text>O-acetyl-L-serine + hydrogen sulfide = L-cysteine + acetate</text>
        <dbReference type="Rhea" id="RHEA:14829"/>
        <dbReference type="ChEBI" id="CHEBI:29919"/>
        <dbReference type="ChEBI" id="CHEBI:30089"/>
        <dbReference type="ChEBI" id="CHEBI:35235"/>
        <dbReference type="ChEBI" id="CHEBI:58340"/>
        <dbReference type="EC" id="2.5.1.47"/>
    </reaction>
</comment>
<evidence type="ECO:0000313" key="13">
    <source>
        <dbReference type="Proteomes" id="UP000197025"/>
    </source>
</evidence>
<dbReference type="GO" id="GO:0004124">
    <property type="term" value="F:cysteine synthase activity"/>
    <property type="evidence" value="ECO:0007669"/>
    <property type="project" value="UniProtKB-EC"/>
</dbReference>
<evidence type="ECO:0000256" key="6">
    <source>
        <dbReference type="ARBA" id="ARBA00022898"/>
    </source>
</evidence>
<comment type="similarity">
    <text evidence="2">Belongs to the cysteine synthase/cystathionine beta-synthase family.</text>
</comment>
<dbReference type="EMBL" id="FYEK01000012">
    <property type="protein sequence ID" value="SNB60907.1"/>
    <property type="molecule type" value="Genomic_DNA"/>
</dbReference>
<dbReference type="InterPro" id="IPR001216">
    <property type="entry name" value="P-phosphate_BS"/>
</dbReference>
<accession>A0A212QNH0</accession>
<feature type="binding site" evidence="9">
    <location>
        <begin position="189"/>
        <end position="193"/>
    </location>
    <ligand>
        <name>pyridoxal 5'-phosphate</name>
        <dbReference type="ChEBI" id="CHEBI:597326"/>
    </ligand>
</feature>
<dbReference type="EC" id="2.5.1.47" evidence="3"/>
<evidence type="ECO:0000256" key="1">
    <source>
        <dbReference type="ARBA" id="ARBA00001933"/>
    </source>
</evidence>
<evidence type="ECO:0000259" key="11">
    <source>
        <dbReference type="Pfam" id="PF00291"/>
    </source>
</evidence>